<dbReference type="Proteomes" id="UP001454036">
    <property type="component" value="Unassembled WGS sequence"/>
</dbReference>
<evidence type="ECO:0000256" key="1">
    <source>
        <dbReference type="SAM" id="MobiDB-lite"/>
    </source>
</evidence>
<dbReference type="AlphaFoldDB" id="A0AAV3S256"/>
<accession>A0AAV3S256</accession>
<name>A0AAV3S256_LITER</name>
<proteinExistence type="predicted"/>
<protein>
    <recommendedName>
        <fullName evidence="2">DUF3615 domain-containing protein</fullName>
    </recommendedName>
</protein>
<dbReference type="EMBL" id="BAABME010014051">
    <property type="protein sequence ID" value="GAA0186814.1"/>
    <property type="molecule type" value="Genomic_DNA"/>
</dbReference>
<sequence>MLTYPGDTSATFHSHKRRANYRDPTSSKALKTPARTPINEPEQASSKPHLIYKKMCANIALDYYNHKNGTRFELVEDETLDSYPFADSSGSWIHCCFNAKEDSSINNFFSELQYVYPLGPAVTTCKILIQGETQVGCGNCKSVTHPIVGYRGRSLGNINHASYEMSDDHEVGCGSGWVQQSKSILGLGQSTSMVTGDVPFGGGSGGGGWVVVK</sequence>
<feature type="compositionally biased region" description="Polar residues" evidence="1">
    <location>
        <begin position="1"/>
        <end position="12"/>
    </location>
</feature>
<dbReference type="PANTHER" id="PTHR34710">
    <property type="entry name" value="OS03G0834100 PROTEIN"/>
    <property type="match status" value="1"/>
</dbReference>
<reference evidence="3 4" key="1">
    <citation type="submission" date="2024-01" db="EMBL/GenBank/DDBJ databases">
        <title>The complete chloroplast genome sequence of Lithospermum erythrorhizon: insights into the phylogenetic relationship among Boraginaceae species and the maternal lineages of purple gromwells.</title>
        <authorList>
            <person name="Okada T."/>
            <person name="Watanabe K."/>
        </authorList>
    </citation>
    <scope>NUCLEOTIDE SEQUENCE [LARGE SCALE GENOMIC DNA]</scope>
</reference>
<keyword evidence="4" id="KW-1185">Reference proteome</keyword>
<evidence type="ECO:0000259" key="2">
    <source>
        <dbReference type="Pfam" id="PF12274"/>
    </source>
</evidence>
<feature type="domain" description="DUF3615" evidence="2">
    <location>
        <begin position="57"/>
        <end position="143"/>
    </location>
</feature>
<dbReference type="Pfam" id="PF12274">
    <property type="entry name" value="DUF3615"/>
    <property type="match status" value="1"/>
</dbReference>
<gene>
    <name evidence="3" type="ORF">LIER_34102</name>
</gene>
<comment type="caution">
    <text evidence="3">The sequence shown here is derived from an EMBL/GenBank/DDBJ whole genome shotgun (WGS) entry which is preliminary data.</text>
</comment>
<organism evidence="3 4">
    <name type="scientific">Lithospermum erythrorhizon</name>
    <name type="common">Purple gromwell</name>
    <name type="synonym">Lithospermum officinale var. erythrorhizon</name>
    <dbReference type="NCBI Taxonomy" id="34254"/>
    <lineage>
        <taxon>Eukaryota</taxon>
        <taxon>Viridiplantae</taxon>
        <taxon>Streptophyta</taxon>
        <taxon>Embryophyta</taxon>
        <taxon>Tracheophyta</taxon>
        <taxon>Spermatophyta</taxon>
        <taxon>Magnoliopsida</taxon>
        <taxon>eudicotyledons</taxon>
        <taxon>Gunneridae</taxon>
        <taxon>Pentapetalae</taxon>
        <taxon>asterids</taxon>
        <taxon>lamiids</taxon>
        <taxon>Boraginales</taxon>
        <taxon>Boraginaceae</taxon>
        <taxon>Boraginoideae</taxon>
        <taxon>Lithospermeae</taxon>
        <taxon>Lithospermum</taxon>
    </lineage>
</organism>
<feature type="region of interest" description="Disordered" evidence="1">
    <location>
        <begin position="1"/>
        <end position="45"/>
    </location>
</feature>
<dbReference type="InterPro" id="IPR022059">
    <property type="entry name" value="DUF3615"/>
</dbReference>
<dbReference type="PANTHER" id="PTHR34710:SF20">
    <property type="entry name" value="OS10G0550200 PROTEIN"/>
    <property type="match status" value="1"/>
</dbReference>
<evidence type="ECO:0000313" key="3">
    <source>
        <dbReference type="EMBL" id="GAA0186814.1"/>
    </source>
</evidence>
<evidence type="ECO:0000313" key="4">
    <source>
        <dbReference type="Proteomes" id="UP001454036"/>
    </source>
</evidence>